<protein>
    <submittedName>
        <fullName evidence="3">BTB/POZ domain-containing protein</fullName>
    </submittedName>
</protein>
<dbReference type="PANTHER" id="PTHR26379:SF187">
    <property type="entry name" value="OS07G0655300 PROTEIN"/>
    <property type="match status" value="1"/>
</dbReference>
<feature type="region of interest" description="Disordered" evidence="1">
    <location>
        <begin position="1047"/>
        <end position="1089"/>
    </location>
</feature>
<dbReference type="InterPro" id="IPR011333">
    <property type="entry name" value="SKP1/BTB/POZ_sf"/>
</dbReference>
<feature type="compositionally biased region" description="Low complexity" evidence="1">
    <location>
        <begin position="1266"/>
        <end position="1283"/>
    </location>
</feature>
<feature type="compositionally biased region" description="Basic and acidic residues" evidence="1">
    <location>
        <begin position="798"/>
        <end position="812"/>
    </location>
</feature>
<dbReference type="Gene3D" id="3.30.710.10">
    <property type="entry name" value="Potassium Channel Kv1.1, Chain A"/>
    <property type="match status" value="1"/>
</dbReference>
<dbReference type="SUPFAM" id="SSF49599">
    <property type="entry name" value="TRAF domain-like"/>
    <property type="match status" value="1"/>
</dbReference>
<dbReference type="CDD" id="cd18186">
    <property type="entry name" value="BTB_POZ_ZBTB_KLHL-like"/>
    <property type="match status" value="1"/>
</dbReference>
<feature type="compositionally biased region" description="Basic and acidic residues" evidence="1">
    <location>
        <begin position="954"/>
        <end position="968"/>
    </location>
</feature>
<feature type="compositionally biased region" description="Polar residues" evidence="1">
    <location>
        <begin position="982"/>
        <end position="991"/>
    </location>
</feature>
<evidence type="ECO:0000259" key="2">
    <source>
        <dbReference type="PROSITE" id="PS50097"/>
    </source>
</evidence>
<feature type="compositionally biased region" description="Low complexity" evidence="1">
    <location>
        <begin position="17"/>
        <end position="28"/>
    </location>
</feature>
<feature type="compositionally biased region" description="Low complexity" evidence="1">
    <location>
        <begin position="36"/>
        <end position="68"/>
    </location>
</feature>
<name>A0A0F7UGY2_NEOCL</name>
<feature type="compositionally biased region" description="Basic and acidic residues" evidence="1">
    <location>
        <begin position="737"/>
        <end position="763"/>
    </location>
</feature>
<feature type="compositionally biased region" description="Basic and acidic residues" evidence="1">
    <location>
        <begin position="1551"/>
        <end position="1561"/>
    </location>
</feature>
<feature type="compositionally biased region" description="Basic and acidic residues" evidence="1">
    <location>
        <begin position="1020"/>
        <end position="1036"/>
    </location>
</feature>
<feature type="compositionally biased region" description="Basic and acidic residues" evidence="1">
    <location>
        <begin position="1507"/>
        <end position="1525"/>
    </location>
</feature>
<feature type="region of interest" description="Disordered" evidence="1">
    <location>
        <begin position="1418"/>
        <end position="1689"/>
    </location>
</feature>
<accession>A0A0F7UGY2</accession>
<feature type="compositionally biased region" description="Low complexity" evidence="1">
    <location>
        <begin position="1361"/>
        <end position="1374"/>
    </location>
</feature>
<feature type="compositionally biased region" description="Low complexity" evidence="1">
    <location>
        <begin position="101"/>
        <end position="129"/>
    </location>
</feature>
<feature type="region of interest" description="Disordered" evidence="1">
    <location>
        <begin position="634"/>
        <end position="837"/>
    </location>
</feature>
<feature type="compositionally biased region" description="Low complexity" evidence="1">
    <location>
        <begin position="1157"/>
        <end position="1204"/>
    </location>
</feature>
<evidence type="ECO:0000313" key="3">
    <source>
        <dbReference type="EMBL" id="CEL67845.1"/>
    </source>
</evidence>
<reference evidence="3" key="1">
    <citation type="journal article" date="2015" name="PLoS ONE">
        <title>Comprehensive Evaluation of Toxoplasma gondii VEG and Neospora caninum LIV Genomes with Tachyzoite Stage Transcriptome and Proteome Defines Novel Transcript Features.</title>
        <authorList>
            <person name="Ramaprasad A."/>
            <person name="Mourier T."/>
            <person name="Naeem R."/>
            <person name="Malas T.B."/>
            <person name="Moussa E."/>
            <person name="Panigrahi A."/>
            <person name="Vermont S.J."/>
            <person name="Otto T.D."/>
            <person name="Wastling J."/>
            <person name="Pain A."/>
        </authorList>
    </citation>
    <scope>NUCLEOTIDE SEQUENCE</scope>
    <source>
        <strain evidence="3">Liverpool</strain>
    </source>
</reference>
<evidence type="ECO:0000256" key="1">
    <source>
        <dbReference type="SAM" id="MobiDB-lite"/>
    </source>
</evidence>
<sequence length="1701" mass="181183">MARRLPHASGHNASQHSNRNSNRASTSSRRGHSHQNHSSSHSSSQSSSHSSHSSRSSSHSSHSSSHSSPLPPQQGEARASSRHSHRGHHRTSRHPPSRVDASASSSSCSSSSSPSSSSSSATSSRSTNSGVRGHSPPHLSSSSSGDASRPASASVALLSDLPSSSGPSASAARSGIAEKQTKKDSKGIPFAPAYRQFSLASHVDKRRVCANWRVTHFPEIWALAKNKFLRAQDEDQYIDSPLFGDNEVGLWFLRLYPYGDSKNAGSLELYLMVDSCLAEDVLVHYKLQIFKQHPNTFPSTSQTQGSKRDFIVQYEDSDVYSKNEPGVGYGPTHLCDVSTRRKARALAWADGSLRIRALLDCPILEALAGPRSATASRPRPVVALRHLSCKREETAGDKKENVHALQRSTPPSLSEEVAAFIEQEKDMEIEFHGEVFEANKLILVSRSKVFNAMLKGLFREGPKGCASVASCIPRLSGQKRVVTENEENRLAGLTKINLSETAGLTVSALRNLLLYMHTDMCPLLSPETEEKDEKASSRQTETERINALLELLVAADLYDVPCVYERCIDEIIGRLSRQNFAAILFCASRINCRRLVKATRLFANSLTGGAVAGKMLQLLESYWSSSLPGPAFASVSLSSSSPEEDAFSPPDARKSPDATPCSDTDIVTLQPAGSILLNRARDDSPLARSRQARTRELQKNRPARSDENAPPGAGERGCTSVSGRLPPTPSGALAPEASRENPCHESDDVTNEKGRRERLRGQSEEQGWGLETREEASDGGTARGELPPTRDLLPSSRLQREDRTECEARRSETPFPERPSQASASRTASSLETERSGCGRLSDLARKRTACTCFFDGEPHLFPRNTQHENPRRYPRSLPSSLFVPSSSFFSSSSLCSPPLRSVYSSSSCCSSRPAVPPSLSDPLSSSAATTQLCCARAGRFEIYPFFCREGERGEDRQTRPSRDDSRPLQKRVSVHREEVSPLSTALSPGSRQRKKQRVTLEGGSFGCSGSTHGVRLLEGDCSGRDRRSSREDHGASELTRCCTQRCSEGESSGLGGRGNPPSQADKAQPTPANPHREIQVSPKRRPYSVHEPPSFPFFSSFSSVSHSASSLSASPFPASFLPYGDGREASRGSRGGRLPSLESGGVRSGRSEGVGRRTSVGDSSAVPLSLSSSRTPSPLEDFSASSQAASLRGAGRGATSASAVPQDTSAVRPFESPQTVSPHAASPSSPKVAHSRLASQPSCARISRSARHSPSSAEPRSILTAESSPAPLASSSPAAASSEIALRPASANGVSTSFPSLLCGANVPVVTKSPRRSSLPRLRLGDMDNPLLAESVGEQTTHASCGEEGSTRLDAPHAVSSPSLLSASSSASSGDAVLPASSSTACAARPRGDDAGTFPGAMAHFSRDYATGLQLGMRNRSFPGDESDRAKQGGVATRNDLVCAEKGAESRGTRPSRKSLEENHSGECRQQGTDSSEVRGGPGGANGLTNPSPRDVCAGQATSTPSEHRDSGENLGSAERRATPRESASLQGSCRNAASDSPSSGTCVSEKADTPGENRSSEGLSSSHTMMETTPERQRTERAGPRSQRRRRSSGSRTPVSNALPSQDMRDAAACASSLLSPVASSSSSLSVPGGLSPPLSALGGLPERRCFQDAGGASGERESFPKVSNLPGPSATPEERDGSFDDASLFVFEDAEEEN</sequence>
<feature type="compositionally biased region" description="Polar residues" evidence="1">
    <location>
        <begin position="1217"/>
        <end position="1230"/>
    </location>
</feature>
<dbReference type="PROSITE" id="PS50097">
    <property type="entry name" value="BTB"/>
    <property type="match status" value="1"/>
</dbReference>
<dbReference type="SMART" id="SM00225">
    <property type="entry name" value="BTB"/>
    <property type="match status" value="1"/>
</dbReference>
<gene>
    <name evidence="3" type="ORF">BN1204_036320</name>
</gene>
<dbReference type="InterPro" id="IPR008974">
    <property type="entry name" value="TRAF-like"/>
</dbReference>
<feature type="compositionally biased region" description="Low complexity" evidence="1">
    <location>
        <begin position="1618"/>
        <end position="1647"/>
    </location>
</feature>
<dbReference type="SUPFAM" id="SSF54695">
    <property type="entry name" value="POZ domain"/>
    <property type="match status" value="1"/>
</dbReference>
<organism evidence="3">
    <name type="scientific">Neospora caninum (strain Liverpool)</name>
    <dbReference type="NCBI Taxonomy" id="572307"/>
    <lineage>
        <taxon>Eukaryota</taxon>
        <taxon>Sar</taxon>
        <taxon>Alveolata</taxon>
        <taxon>Apicomplexa</taxon>
        <taxon>Conoidasida</taxon>
        <taxon>Coccidia</taxon>
        <taxon>Eucoccidiorida</taxon>
        <taxon>Eimeriorina</taxon>
        <taxon>Sarcocystidae</taxon>
        <taxon>Neospora</taxon>
    </lineage>
</organism>
<feature type="region of interest" description="Disordered" evidence="1">
    <location>
        <begin position="1338"/>
        <end position="1379"/>
    </location>
</feature>
<proteinExistence type="predicted"/>
<feature type="region of interest" description="Disordered" evidence="1">
    <location>
        <begin position="1"/>
        <end position="184"/>
    </location>
</feature>
<dbReference type="PANTHER" id="PTHR26379">
    <property type="entry name" value="BTB/POZ AND MATH DOMAIN-CONTAINING PROTEIN 1"/>
    <property type="match status" value="1"/>
</dbReference>
<dbReference type="InterPro" id="IPR045005">
    <property type="entry name" value="BPM1-6"/>
</dbReference>
<feature type="compositionally biased region" description="Polar residues" evidence="1">
    <location>
        <begin position="1527"/>
        <end position="1548"/>
    </location>
</feature>
<feature type="compositionally biased region" description="Basic and acidic residues" evidence="1">
    <location>
        <begin position="1575"/>
        <end position="1585"/>
    </location>
</feature>
<dbReference type="EMBL" id="LN714483">
    <property type="protein sequence ID" value="CEL67845.1"/>
    <property type="molecule type" value="Genomic_DNA"/>
</dbReference>
<feature type="compositionally biased region" description="Polar residues" evidence="1">
    <location>
        <begin position="1562"/>
        <end position="1573"/>
    </location>
</feature>
<feature type="compositionally biased region" description="Low complexity" evidence="1">
    <location>
        <begin position="136"/>
        <end position="175"/>
    </location>
</feature>
<feature type="compositionally biased region" description="Polar residues" evidence="1">
    <location>
        <begin position="820"/>
        <end position="831"/>
    </location>
</feature>
<feature type="region of interest" description="Disordered" evidence="1">
    <location>
        <begin position="1108"/>
        <end position="1283"/>
    </location>
</feature>
<feature type="compositionally biased region" description="Basic and acidic residues" evidence="1">
    <location>
        <begin position="1447"/>
        <end position="1468"/>
    </location>
</feature>
<dbReference type="Gene3D" id="2.60.210.10">
    <property type="entry name" value="Apoptosis, Tumor Necrosis Factor Receptor Associated Protein 2, Chain A"/>
    <property type="match status" value="1"/>
</dbReference>
<feature type="compositionally biased region" description="Low complexity" evidence="1">
    <location>
        <begin position="1108"/>
        <end position="1125"/>
    </location>
</feature>
<feature type="region of interest" description="Disordered" evidence="1">
    <location>
        <begin position="954"/>
        <end position="1005"/>
    </location>
</feature>
<dbReference type="InterPro" id="IPR000210">
    <property type="entry name" value="BTB/POZ_dom"/>
</dbReference>
<feature type="compositionally biased region" description="Basic residues" evidence="1">
    <location>
        <begin position="80"/>
        <end position="96"/>
    </location>
</feature>
<dbReference type="GO" id="GO:0016567">
    <property type="term" value="P:protein ubiquitination"/>
    <property type="evidence" value="ECO:0007669"/>
    <property type="project" value="InterPro"/>
</dbReference>
<feature type="region of interest" description="Disordered" evidence="1">
    <location>
        <begin position="1020"/>
        <end position="1039"/>
    </location>
</feature>
<feature type="compositionally biased region" description="Basic and acidic residues" evidence="1">
    <location>
        <begin position="693"/>
        <end position="707"/>
    </location>
</feature>
<feature type="domain" description="BTB" evidence="2">
    <location>
        <begin position="425"/>
        <end position="525"/>
    </location>
</feature>